<dbReference type="SUPFAM" id="SSF103473">
    <property type="entry name" value="MFS general substrate transporter"/>
    <property type="match status" value="1"/>
</dbReference>
<feature type="transmembrane region" description="Helical" evidence="7">
    <location>
        <begin position="108"/>
        <end position="126"/>
    </location>
</feature>
<reference evidence="8" key="1">
    <citation type="submission" date="2014-05" db="EMBL/GenBank/DDBJ databases">
        <title>The transcriptome of the halophilic microalga Tetraselmis sp. GSL018 isolated from the Great Salt Lake, Utah.</title>
        <authorList>
            <person name="Jinkerson R.E."/>
            <person name="D'Adamo S."/>
            <person name="Posewitz M.C."/>
        </authorList>
    </citation>
    <scope>NUCLEOTIDE SEQUENCE</scope>
    <source>
        <strain evidence="8">GSL018</strain>
    </source>
</reference>
<dbReference type="PANTHER" id="PTHR31585">
    <property type="entry name" value="FOLATE-BIOPTERIN TRANSPORTER 1, CHLOROPLASTIC"/>
    <property type="match status" value="1"/>
</dbReference>
<comment type="similarity">
    <text evidence="2">Belongs to the major facilitator superfamily. Folate-biopterin transporter (TC 2.A.71) family.</text>
</comment>
<sequence>MFLWATVLSATFGLTDLILVTGLNRELGLDDHLFVLGDSLLLTVLGQVSFMPVLVLATRICPEGVEATLYAALMSVLNAGSLSGQAFGAGLTKALGITSDDFSNLAPLIVVCCASSLLPLPFLRLLPSSVDAERETAGNSEK</sequence>
<accession>A0A061SCU3</accession>
<dbReference type="InterPro" id="IPR039309">
    <property type="entry name" value="BT1"/>
</dbReference>
<name>A0A061SCU3_9CHLO</name>
<comment type="subcellular location">
    <subcellularLocation>
        <location evidence="1">Membrane</location>
        <topology evidence="1">Multi-pass membrane protein</topology>
    </subcellularLocation>
</comment>
<dbReference type="Pfam" id="PF03092">
    <property type="entry name" value="BT1"/>
    <property type="match status" value="1"/>
</dbReference>
<dbReference type="InterPro" id="IPR036259">
    <property type="entry name" value="MFS_trans_sf"/>
</dbReference>
<organism evidence="8">
    <name type="scientific">Tetraselmis sp. GSL018</name>
    <dbReference type="NCBI Taxonomy" id="582737"/>
    <lineage>
        <taxon>Eukaryota</taxon>
        <taxon>Viridiplantae</taxon>
        <taxon>Chlorophyta</taxon>
        <taxon>core chlorophytes</taxon>
        <taxon>Chlorodendrophyceae</taxon>
        <taxon>Chlorodendrales</taxon>
        <taxon>Chlorodendraceae</taxon>
        <taxon>Tetraselmis</taxon>
    </lineage>
</organism>
<feature type="transmembrane region" description="Helical" evidence="7">
    <location>
        <begin position="69"/>
        <end position="88"/>
    </location>
</feature>
<dbReference type="PANTHER" id="PTHR31585:SF0">
    <property type="entry name" value="FOLATE-BIOPTERIN TRANSPORTER 1, CHLOROPLASTIC"/>
    <property type="match status" value="1"/>
</dbReference>
<evidence type="ECO:0000256" key="4">
    <source>
        <dbReference type="ARBA" id="ARBA00022692"/>
    </source>
</evidence>
<evidence type="ECO:0000256" key="1">
    <source>
        <dbReference type="ARBA" id="ARBA00004141"/>
    </source>
</evidence>
<evidence type="ECO:0000313" key="8">
    <source>
        <dbReference type="EMBL" id="JAC82098.1"/>
    </source>
</evidence>
<dbReference type="EMBL" id="GBEZ01003004">
    <property type="protein sequence ID" value="JAC82098.1"/>
    <property type="molecule type" value="Transcribed_RNA"/>
</dbReference>
<keyword evidence="4 7" id="KW-0812">Transmembrane</keyword>
<keyword evidence="5 7" id="KW-1133">Transmembrane helix</keyword>
<gene>
    <name evidence="8" type="ORF">TSPGSL018_6464</name>
</gene>
<dbReference type="GO" id="GO:0016020">
    <property type="term" value="C:membrane"/>
    <property type="evidence" value="ECO:0007669"/>
    <property type="project" value="UniProtKB-SubCell"/>
</dbReference>
<feature type="transmembrane region" description="Helical" evidence="7">
    <location>
        <begin position="33"/>
        <end position="57"/>
    </location>
</feature>
<protein>
    <submittedName>
        <fullName evidence="8">Folate-biopterin transporter chloroplastic-like</fullName>
    </submittedName>
</protein>
<evidence type="ECO:0000256" key="5">
    <source>
        <dbReference type="ARBA" id="ARBA00022989"/>
    </source>
</evidence>
<keyword evidence="6 7" id="KW-0472">Membrane</keyword>
<evidence type="ECO:0000256" key="7">
    <source>
        <dbReference type="SAM" id="Phobius"/>
    </source>
</evidence>
<evidence type="ECO:0000256" key="3">
    <source>
        <dbReference type="ARBA" id="ARBA00022448"/>
    </source>
</evidence>
<keyword evidence="3" id="KW-0813">Transport</keyword>
<proteinExistence type="inferred from homology"/>
<evidence type="ECO:0000256" key="2">
    <source>
        <dbReference type="ARBA" id="ARBA00007015"/>
    </source>
</evidence>
<evidence type="ECO:0000256" key="6">
    <source>
        <dbReference type="ARBA" id="ARBA00023136"/>
    </source>
</evidence>
<dbReference type="AlphaFoldDB" id="A0A061SCU3"/>